<sequence>MILKRNFLKAILKVLDKYRLQMILMNSVKH</sequence>
<organism evidence="1">
    <name type="scientific">Siphoviridae sp. ctxMM9</name>
    <dbReference type="NCBI Taxonomy" id="2827973"/>
    <lineage>
        <taxon>Viruses</taxon>
        <taxon>Duplodnaviria</taxon>
        <taxon>Heunggongvirae</taxon>
        <taxon>Uroviricota</taxon>
        <taxon>Caudoviricetes</taxon>
    </lineage>
</organism>
<proteinExistence type="predicted"/>
<evidence type="ECO:0000313" key="1">
    <source>
        <dbReference type="EMBL" id="DAF58925.1"/>
    </source>
</evidence>
<name>A0A8S5T6E6_9CAUD</name>
<dbReference type="EMBL" id="BK032759">
    <property type="protein sequence ID" value="DAF58925.1"/>
    <property type="molecule type" value="Genomic_DNA"/>
</dbReference>
<protein>
    <submittedName>
        <fullName evidence="1">Uncharacterized protein</fullName>
    </submittedName>
</protein>
<accession>A0A8S5T6E6</accession>
<reference evidence="1" key="1">
    <citation type="journal article" date="2021" name="Proc. Natl. Acad. Sci. U.S.A.">
        <title>A Catalog of Tens of Thousands of Viruses from Human Metagenomes Reveals Hidden Associations with Chronic Diseases.</title>
        <authorList>
            <person name="Tisza M.J."/>
            <person name="Buck C.B."/>
        </authorList>
    </citation>
    <scope>NUCLEOTIDE SEQUENCE</scope>
    <source>
        <strain evidence="1">CtxMM9</strain>
    </source>
</reference>